<sequence length="451" mass="48752">ETSANPDWSLVSGALTQLDISPDDILWGVNSADNIYIRNGSGWSQVGGALKHVTVGKAGVWGVNAGRNIYYRNGVTLSNPKGSSWTRIPGSLIQIDSGPSGIVYGVNRHRQIYCRKGISLSRPTGTTWVRVGGALKYVSCGVYGCWGVNSAGQIWFRYGVTPNNCAGKKWVRISGGLIELEFLVTGYSKIVALESTGAIYDYGGDWPIIPGSLKQIDHGLSTAVWGVNRHDAIYRLKNDKLGWQRIAGALTHVSAGEAGIWGVNGYEHIYYRIGVTENNPSGTSWKLIPGKLKQIDSGPSGIVYGVNIHDQIYCRTGIEYGNPFGTGWKQVTSYGRLKYVSCGVLGCWGVNSTDGIWYRSGITKENCVGAKWHDIPGKLKQIEVGAAGDVYGINSAGNVYRRSGISELRPMGSGWQRIQENGSHITTGLNGLYLLINGQIHYSSGCPGRSP</sequence>
<dbReference type="GO" id="GO:0030246">
    <property type="term" value="F:carbohydrate binding"/>
    <property type="evidence" value="ECO:0007669"/>
    <property type="project" value="UniProtKB-KW"/>
</dbReference>
<dbReference type="InterPro" id="IPR006624">
    <property type="entry name" value="Beta-propeller_rpt_TECPR"/>
</dbReference>
<dbReference type="Pfam" id="PF19193">
    <property type="entry name" value="Tectonin"/>
    <property type="match status" value="2"/>
</dbReference>
<dbReference type="PANTHER" id="PTHR23250:SF3">
    <property type="entry name" value="FISH-EGG LECTIN-LIKE ISOFORM X1-RELATED"/>
    <property type="match status" value="1"/>
</dbReference>
<dbReference type="InterPro" id="IPR051513">
    <property type="entry name" value="Tectonin_beta-prop"/>
</dbReference>
<reference evidence="3" key="1">
    <citation type="submission" date="2020-04" db="EMBL/GenBank/DDBJ databases">
        <authorList>
            <person name="Alioto T."/>
            <person name="Alioto T."/>
            <person name="Gomez Garrido J."/>
        </authorList>
    </citation>
    <scope>NUCLEOTIDE SEQUENCE</scope>
    <source>
        <strain evidence="3">A484AB</strain>
    </source>
</reference>
<protein>
    <submittedName>
        <fullName evidence="3">Uncharacterized protein</fullName>
    </submittedName>
</protein>
<keyword evidence="1" id="KW-0430">Lectin</keyword>
<evidence type="ECO:0000256" key="2">
    <source>
        <dbReference type="ARBA" id="ARBA00038331"/>
    </source>
</evidence>
<name>A0A6S7KCA5_PARCT</name>
<proteinExistence type="inferred from homology"/>
<evidence type="ECO:0000313" key="3">
    <source>
        <dbReference type="EMBL" id="CAB4025803.1"/>
    </source>
</evidence>
<organism evidence="3 4">
    <name type="scientific">Paramuricea clavata</name>
    <name type="common">Red gorgonian</name>
    <name type="synonym">Violescent sea-whip</name>
    <dbReference type="NCBI Taxonomy" id="317549"/>
    <lineage>
        <taxon>Eukaryota</taxon>
        <taxon>Metazoa</taxon>
        <taxon>Cnidaria</taxon>
        <taxon>Anthozoa</taxon>
        <taxon>Octocorallia</taxon>
        <taxon>Malacalcyonacea</taxon>
        <taxon>Plexauridae</taxon>
        <taxon>Paramuricea</taxon>
    </lineage>
</organism>
<keyword evidence="4" id="KW-1185">Reference proteome</keyword>
<evidence type="ECO:0000313" key="4">
    <source>
        <dbReference type="Proteomes" id="UP001152795"/>
    </source>
</evidence>
<dbReference type="AlphaFoldDB" id="A0A6S7KCA5"/>
<dbReference type="PANTHER" id="PTHR23250">
    <property type="entry name" value="DYSFERLIN-RELATED"/>
    <property type="match status" value="1"/>
</dbReference>
<evidence type="ECO:0000256" key="1">
    <source>
        <dbReference type="ARBA" id="ARBA00022734"/>
    </source>
</evidence>
<dbReference type="Proteomes" id="UP001152795">
    <property type="component" value="Unassembled WGS sequence"/>
</dbReference>
<feature type="non-terminal residue" evidence="3">
    <location>
        <position position="1"/>
    </location>
</feature>
<comment type="similarity">
    <text evidence="2">Belongs to the tectonin family.</text>
</comment>
<accession>A0A6S7KCA5</accession>
<dbReference type="SMART" id="SM00706">
    <property type="entry name" value="TECPR"/>
    <property type="match status" value="9"/>
</dbReference>
<dbReference type="EMBL" id="CACRXK020013833">
    <property type="protein sequence ID" value="CAB4025803.1"/>
    <property type="molecule type" value="Genomic_DNA"/>
</dbReference>
<dbReference type="OrthoDB" id="166585at2759"/>
<gene>
    <name evidence="3" type="ORF">PACLA_8A083555</name>
</gene>
<dbReference type="Pfam" id="PF06462">
    <property type="entry name" value="Hyd_WA"/>
    <property type="match status" value="2"/>
</dbReference>
<comment type="caution">
    <text evidence="3">The sequence shown here is derived from an EMBL/GenBank/DDBJ whole genome shotgun (WGS) entry which is preliminary data.</text>
</comment>